<protein>
    <recommendedName>
        <fullName evidence="7">Fibronectin type-III domain-containing protein</fullName>
    </recommendedName>
</protein>
<evidence type="ECO:0000256" key="6">
    <source>
        <dbReference type="SAM" id="Phobius"/>
    </source>
</evidence>
<dbReference type="GO" id="GO:0080008">
    <property type="term" value="C:Cul4-RING E3 ubiquitin ligase complex"/>
    <property type="evidence" value="ECO:0007669"/>
    <property type="project" value="TreeGrafter"/>
</dbReference>
<sequence length="335" mass="38079">MKRKLNVVKALTESQIGLIRSPYRQSLEIMHSLIRNKSTKFERIWSETSKQPIVYDDSRIYFNNYTHCLALCGKDSLPSTLYRLQKNTKIKRFEDVFMHTGPVSCTPLPREDYRPYFLALTSDNWLIRYDNSPDGKDELRVQWNPTTGSGKKPGSYFYVQYRLKGSERFLNTPKDENQDSLIVPIRGLEEDKTYEIRVVAVDGQFETPSETQEISSSGGPGADSTAHLANFAPWFIGMMCAIALIIVLVVLVCIVKRNRGGKYSVHEKEAAQGREDYEEGGFNEYNKPLGGAGGPHHRGSRQSLNISDVVRLSLCLSYRLMPLPLSSFKPLLPRK</sequence>
<dbReference type="InterPro" id="IPR013783">
    <property type="entry name" value="Ig-like_fold"/>
</dbReference>
<evidence type="ECO:0000313" key="9">
    <source>
        <dbReference type="Proteomes" id="UP000728032"/>
    </source>
</evidence>
<evidence type="ECO:0000259" key="7">
    <source>
        <dbReference type="PROSITE" id="PS50853"/>
    </source>
</evidence>
<gene>
    <name evidence="8" type="ORF">ONB1V03_LOCUS5465</name>
</gene>
<dbReference type="Pfam" id="PF15802">
    <property type="entry name" value="DCAF17"/>
    <property type="match status" value="1"/>
</dbReference>
<evidence type="ECO:0000313" key="8">
    <source>
        <dbReference type="EMBL" id="CAD7645920.1"/>
    </source>
</evidence>
<dbReference type="Pfam" id="PF00041">
    <property type="entry name" value="fn3"/>
    <property type="match status" value="1"/>
</dbReference>
<evidence type="ECO:0000256" key="2">
    <source>
        <dbReference type="ARBA" id="ARBA00022692"/>
    </source>
</evidence>
<evidence type="ECO:0000256" key="4">
    <source>
        <dbReference type="ARBA" id="ARBA00023136"/>
    </source>
</evidence>
<evidence type="ECO:0000256" key="1">
    <source>
        <dbReference type="ARBA" id="ARBA00004167"/>
    </source>
</evidence>
<evidence type="ECO:0000256" key="3">
    <source>
        <dbReference type="ARBA" id="ARBA00022989"/>
    </source>
</evidence>
<dbReference type="InterPro" id="IPR036116">
    <property type="entry name" value="FN3_sf"/>
</dbReference>
<name>A0A7R9QHA6_9ACAR</name>
<dbReference type="SUPFAM" id="SSF49265">
    <property type="entry name" value="Fibronectin type III"/>
    <property type="match status" value="1"/>
</dbReference>
<keyword evidence="4 6" id="KW-0472">Membrane</keyword>
<feature type="transmembrane region" description="Helical" evidence="6">
    <location>
        <begin position="234"/>
        <end position="255"/>
    </location>
</feature>
<dbReference type="Gene3D" id="2.60.40.10">
    <property type="entry name" value="Immunoglobulins"/>
    <property type="match status" value="1"/>
</dbReference>
<keyword evidence="2 6" id="KW-0812">Transmembrane</keyword>
<feature type="compositionally biased region" description="Basic and acidic residues" evidence="5">
    <location>
        <begin position="265"/>
        <end position="275"/>
    </location>
</feature>
<dbReference type="GO" id="GO:0016020">
    <property type="term" value="C:membrane"/>
    <property type="evidence" value="ECO:0007669"/>
    <property type="project" value="UniProtKB-SubCell"/>
</dbReference>
<dbReference type="PANTHER" id="PTHR14815">
    <property type="entry name" value="DDB1- AND CUL4-ASSOCIATED FACTOR 17"/>
    <property type="match status" value="1"/>
</dbReference>
<dbReference type="OrthoDB" id="6244967at2759"/>
<keyword evidence="9" id="KW-1185">Reference proteome</keyword>
<dbReference type="EMBL" id="OC917030">
    <property type="protein sequence ID" value="CAD7645920.1"/>
    <property type="molecule type" value="Genomic_DNA"/>
</dbReference>
<accession>A0A7R9QHA6</accession>
<feature type="region of interest" description="Disordered" evidence="5">
    <location>
        <begin position="265"/>
        <end position="300"/>
    </location>
</feature>
<dbReference type="PROSITE" id="PS50853">
    <property type="entry name" value="FN3"/>
    <property type="match status" value="1"/>
</dbReference>
<dbReference type="Pfam" id="PF13882">
    <property type="entry name" value="Bravo_FIGEY"/>
    <property type="match status" value="1"/>
</dbReference>
<dbReference type="CDD" id="cd00063">
    <property type="entry name" value="FN3"/>
    <property type="match status" value="1"/>
</dbReference>
<evidence type="ECO:0000256" key="5">
    <source>
        <dbReference type="SAM" id="MobiDB-lite"/>
    </source>
</evidence>
<dbReference type="InterPro" id="IPR003961">
    <property type="entry name" value="FN3_dom"/>
</dbReference>
<dbReference type="GO" id="GO:0016567">
    <property type="term" value="P:protein ubiquitination"/>
    <property type="evidence" value="ECO:0007669"/>
    <property type="project" value="InterPro"/>
</dbReference>
<dbReference type="Proteomes" id="UP000728032">
    <property type="component" value="Unassembled WGS sequence"/>
</dbReference>
<dbReference type="InterPro" id="IPR031620">
    <property type="entry name" value="DCAF17"/>
</dbReference>
<dbReference type="AlphaFoldDB" id="A0A7R9QHA6"/>
<comment type="subcellular location">
    <subcellularLocation>
        <location evidence="1">Membrane</location>
        <topology evidence="1">Single-pass membrane protein</topology>
    </subcellularLocation>
</comment>
<organism evidence="8">
    <name type="scientific">Oppiella nova</name>
    <dbReference type="NCBI Taxonomy" id="334625"/>
    <lineage>
        <taxon>Eukaryota</taxon>
        <taxon>Metazoa</taxon>
        <taxon>Ecdysozoa</taxon>
        <taxon>Arthropoda</taxon>
        <taxon>Chelicerata</taxon>
        <taxon>Arachnida</taxon>
        <taxon>Acari</taxon>
        <taxon>Acariformes</taxon>
        <taxon>Sarcoptiformes</taxon>
        <taxon>Oribatida</taxon>
        <taxon>Brachypylina</taxon>
        <taxon>Oppioidea</taxon>
        <taxon>Oppiidae</taxon>
        <taxon>Oppiella</taxon>
    </lineage>
</organism>
<dbReference type="InterPro" id="IPR026966">
    <property type="entry name" value="Neurofascin/L1/NrCAM_C"/>
</dbReference>
<reference evidence="8" key="1">
    <citation type="submission" date="2020-11" db="EMBL/GenBank/DDBJ databases">
        <authorList>
            <person name="Tran Van P."/>
        </authorList>
    </citation>
    <scope>NUCLEOTIDE SEQUENCE</scope>
</reference>
<keyword evidence="3 6" id="KW-1133">Transmembrane helix</keyword>
<proteinExistence type="predicted"/>
<dbReference type="PANTHER" id="PTHR14815:SF2">
    <property type="entry name" value="DDB1- AND CUL4-ASSOCIATED FACTOR 17"/>
    <property type="match status" value="1"/>
</dbReference>
<feature type="domain" description="Fibronectin type-III" evidence="7">
    <location>
        <begin position="121"/>
        <end position="219"/>
    </location>
</feature>
<dbReference type="EMBL" id="CAJPVJ010002205">
    <property type="protein sequence ID" value="CAG2165931.1"/>
    <property type="molecule type" value="Genomic_DNA"/>
</dbReference>